<dbReference type="InParanoid" id="A0A5E4FRL0"/>
<reference evidence="2 5" key="3">
    <citation type="journal article" date="2022" name="G3 (Bethesda)">
        <title>Whole-genome sequence and methylome profiling of the almond [Prunus dulcis (Mill.) D.A. Webb] cultivar 'Nonpareil'.</title>
        <authorList>
            <person name="D'Amico-Willman K.M."/>
            <person name="Ouma W.Z."/>
            <person name="Meulia T."/>
            <person name="Sideli G.M."/>
            <person name="Gradziel T.M."/>
            <person name="Fresnedo-Ramirez J."/>
        </authorList>
    </citation>
    <scope>NUCLEOTIDE SEQUENCE [LARGE SCALE GENOMIC DNA]</scope>
    <source>
        <strain evidence="2">Clone GOH B32 T37-40</strain>
    </source>
</reference>
<evidence type="ECO:0000313" key="4">
    <source>
        <dbReference type="Proteomes" id="UP000327085"/>
    </source>
</evidence>
<name>A0A5E4FRL0_PRUDU</name>
<feature type="coiled-coil region" evidence="1">
    <location>
        <begin position="435"/>
        <end position="483"/>
    </location>
</feature>
<sequence>MALWLFLHKSCSRRSYNHFQFLFKTMDENSSDKESLMARIHQLEQERDELRKDIEQLCMQQAGPSYLVVATKMHFQRTAGLEQEIENLKKKLAACTRDNVNLQEELSETYRIKGQLADLHSAEVAKNVEAEKQLKFFQGCVAAAFAERDHSIMEAEKAREKEEFMSKKLCDIEERLEELAADCSEKKKLNDKLQTDLAMQEEHNESFKKVIDKFYEIRQHSPEGFQDTSWDSKCACLLHDPAEWWSFNDASTSKYISALEEELERMRNSVDNLRNRLQVGLEIENHLKRRVGELEKKKIITDKMIKNEIAELHHYHSQHRVHVINLLNEGKASIKSICDAIEEKSRQIDVGRLQKVGPPLGDVKQDKNECQDVHENADAEPQLLSKNIGPVSSEFVAVGGNDASGALAQALQDKVATLLLLSQQEERHLLDRNVNAALERKIEELQRNLLQVTNEKVKALMEFAQLKQDYHQLKERIGQVTNRENLLAESGDRKAVTHERDGRLKSLLKKTYLSRWVGPPDSRGIEAEGGLNIEGNRRSNSSMEFARMKIEIATLRESMGNMEHLTTTVHRLRLSLSKAKESVTSGSTMVTSLSETVNNIIYEAKLVKTALGSSLPISWSADTDVEFNDHSLSNEPGRVSGETSHEKIDSVFAAGFEMVELLILAAQILKDNMSKTGS</sequence>
<dbReference type="Proteomes" id="UP001054821">
    <property type="component" value="Chromosome 8"/>
</dbReference>
<accession>A0A5E4FRL0</accession>
<reference evidence="3" key="1">
    <citation type="submission" date="2019-07" db="EMBL/GenBank/DDBJ databases">
        <authorList>
            <person name="Alioto T."/>
            <person name="Alioto T."/>
            <person name="Gomez Garrido J."/>
        </authorList>
    </citation>
    <scope>NUCLEOTIDE SEQUENCE</scope>
</reference>
<reference evidence="4" key="2">
    <citation type="journal article" date="2020" name="Plant J.">
        <title>Transposons played a major role in the diversification between the closely related almond and peach genomes: results from the almond genome sequence.</title>
        <authorList>
            <person name="Alioto T."/>
            <person name="Alexiou K.G."/>
            <person name="Bardil A."/>
            <person name="Barteri F."/>
            <person name="Castanera R."/>
            <person name="Cruz F."/>
            <person name="Dhingra A."/>
            <person name="Duval H."/>
            <person name="Fernandez I Marti A."/>
            <person name="Frias L."/>
            <person name="Galan B."/>
            <person name="Garcia J.L."/>
            <person name="Howad W."/>
            <person name="Gomez-Garrido J."/>
            <person name="Gut M."/>
            <person name="Julca I."/>
            <person name="Morata J."/>
            <person name="Puigdomenech P."/>
            <person name="Ribeca P."/>
            <person name="Rubio Cabetas M.J."/>
            <person name="Vlasova A."/>
            <person name="Wirthensohn M."/>
            <person name="Garcia-Mas J."/>
            <person name="Gabaldon T."/>
            <person name="Casacuberta J.M."/>
            <person name="Arus P."/>
        </authorList>
    </citation>
    <scope>NUCLEOTIDE SEQUENCE [LARGE SCALE GENOMIC DNA]</scope>
    <source>
        <strain evidence="4">cv. Texas</strain>
    </source>
</reference>
<dbReference type="Gramene" id="VVA30132">
    <property type="protein sequence ID" value="VVA30132"/>
    <property type="gene ID" value="Prudul26B027595"/>
</dbReference>
<proteinExistence type="predicted"/>
<dbReference type="PANTHER" id="PTHR35712">
    <property type="entry name" value="MYOSIN HEAVY CHAIN-LIKE PROTEIN"/>
    <property type="match status" value="1"/>
</dbReference>
<feature type="coiled-coil region" evidence="1">
    <location>
        <begin position="143"/>
        <end position="196"/>
    </location>
</feature>
<dbReference type="EMBL" id="CABIKO010000181">
    <property type="protein sequence ID" value="VVA30132.1"/>
    <property type="molecule type" value="Genomic_DNA"/>
</dbReference>
<keyword evidence="1" id="KW-0175">Coiled coil</keyword>
<organism evidence="3 4">
    <name type="scientific">Prunus dulcis</name>
    <name type="common">Almond</name>
    <name type="synonym">Amygdalus dulcis</name>
    <dbReference type="NCBI Taxonomy" id="3755"/>
    <lineage>
        <taxon>Eukaryota</taxon>
        <taxon>Viridiplantae</taxon>
        <taxon>Streptophyta</taxon>
        <taxon>Embryophyta</taxon>
        <taxon>Tracheophyta</taxon>
        <taxon>Spermatophyta</taxon>
        <taxon>Magnoliopsida</taxon>
        <taxon>eudicotyledons</taxon>
        <taxon>Gunneridae</taxon>
        <taxon>Pentapetalae</taxon>
        <taxon>rosids</taxon>
        <taxon>fabids</taxon>
        <taxon>Rosales</taxon>
        <taxon>Rosaceae</taxon>
        <taxon>Amygdaloideae</taxon>
        <taxon>Amygdaleae</taxon>
        <taxon>Prunus</taxon>
    </lineage>
</organism>
<dbReference type="EMBL" id="JAJFAZ020000008">
    <property type="protein sequence ID" value="KAI5314860.1"/>
    <property type="molecule type" value="Genomic_DNA"/>
</dbReference>
<feature type="coiled-coil region" evidence="1">
    <location>
        <begin position="26"/>
        <end position="105"/>
    </location>
</feature>
<evidence type="ECO:0000313" key="5">
    <source>
        <dbReference type="Proteomes" id="UP001054821"/>
    </source>
</evidence>
<dbReference type="OMA" id="QNNLRMG"/>
<evidence type="ECO:0000313" key="3">
    <source>
        <dbReference type="EMBL" id="VVA30132.1"/>
    </source>
</evidence>
<dbReference type="Proteomes" id="UP000327085">
    <property type="component" value="Chromosome 8"/>
</dbReference>
<evidence type="ECO:0000313" key="2">
    <source>
        <dbReference type="EMBL" id="KAI5314860.1"/>
    </source>
</evidence>
<gene>
    <name evidence="3" type="ORF">ALMOND_2B027595</name>
    <name evidence="2" type="ORF">L3X38_044036</name>
</gene>
<dbReference type="PANTHER" id="PTHR35712:SF1">
    <property type="entry name" value="MYOSIN HEAVY CHAIN-LIKE PROTEIN"/>
    <property type="match status" value="1"/>
</dbReference>
<evidence type="ECO:0000256" key="1">
    <source>
        <dbReference type="SAM" id="Coils"/>
    </source>
</evidence>
<keyword evidence="5" id="KW-1185">Reference proteome</keyword>
<dbReference type="AlphaFoldDB" id="A0A5E4FRL0"/>
<protein>
    <submittedName>
        <fullName evidence="3">PREDICTED: myosin heavy</fullName>
    </submittedName>
</protein>